<evidence type="ECO:0000313" key="12">
    <source>
        <dbReference type="Proteomes" id="UP000223913"/>
    </source>
</evidence>
<name>A0A2D0N9L3_FLAN2</name>
<dbReference type="AlphaFoldDB" id="A0A2D0N9L3"/>
<evidence type="ECO:0000256" key="2">
    <source>
        <dbReference type="ARBA" id="ARBA00005228"/>
    </source>
</evidence>
<evidence type="ECO:0000256" key="3">
    <source>
        <dbReference type="ARBA" id="ARBA00011897"/>
    </source>
</evidence>
<sequence length="732" mass="83822">MIQTVNFPKLFPPTQRPLPRRWVNAVCLFGVLLSLVGCRNGSTLEEQGDAVQKIRITYPDIFRDTTRVDVYHGKKIADPYHWLEIGDSPWVQDWLEAQRNLTANYLSYLPQRSALQERLRKLWDHERYEAPVQRGAYYYHLKNDGLQDQAVLYRSRGLYGKLDTVFNPNTAGIGQLHDYSFSPNGRWAAIQHAEAGSDWQQVSVIDLRTGELREDRLDHLKYSNLAWYGNGFFYSRYPAPNAWELRELNEFHQLYYHRLGRQQEEDALIFADRIHPQRNVYGETTADGRYLVISLHEGPDGNAVYFKDAGQEDTDFTPIYSDFAYSFRLVGNQGRQLYFLTNYGAPNGRIMRVDVRYPQPEYWEEIIPQQEDVLADGQLTGGRFITTYLHNAVSEMKLFDLEGKLLREISLEGKGTILKPIVSPESSEAFFTYTSFTQPESIYRLDLRELTVEVYRTPEIDFNSEAYTTRQIWYESYDGQRVPMFIIHRKGIDLDGSNPTLLVGDGSLQHLVLPQFNLSGIHLFPAFLERGGICAVANIRGGGEFGKKWYDSGSGDQKQTAFDDFQAAAEYLIANKYTTAKQLGIYGRSTGGLLVGVSLTQRPELYAAAVPEAGILDMLRYHRFTTGWTWSTDYGTSERPEDFEELLRYSPLHNIKADAYPATLVLTREKDDRAVPVHSYKFVSELQAKQEGDAPILIRVDREGGHDGLLTINDKIEEGADVLAFLWYHLGT</sequence>
<dbReference type="PROSITE" id="PS00708">
    <property type="entry name" value="PRO_ENDOPEP_SER"/>
    <property type="match status" value="1"/>
</dbReference>
<dbReference type="InterPro" id="IPR002470">
    <property type="entry name" value="Peptidase_S9A"/>
</dbReference>
<evidence type="ECO:0000256" key="7">
    <source>
        <dbReference type="ARBA" id="ARBA00060121"/>
    </source>
</evidence>
<dbReference type="InterPro" id="IPR001375">
    <property type="entry name" value="Peptidase_S9_cat"/>
</dbReference>
<dbReference type="GO" id="GO:0005829">
    <property type="term" value="C:cytosol"/>
    <property type="evidence" value="ECO:0007669"/>
    <property type="project" value="TreeGrafter"/>
</dbReference>
<comment type="function">
    <text evidence="7">Cleaves peptide bonds on the C-terminal side of prolyl residues within peptides that are up to approximately 30 amino acids long. Has an absolute requirement for an X-Pro bond in the trans configuration immediately preceding the Pro-Y scissible bond.</text>
</comment>
<keyword evidence="6" id="KW-0720">Serine protease</keyword>
<comment type="caution">
    <text evidence="11">The sequence shown here is derived from an EMBL/GenBank/DDBJ whole genome shotgun (WGS) entry which is preliminary data.</text>
</comment>
<dbReference type="Pfam" id="PF02897">
    <property type="entry name" value="Peptidase_S9_N"/>
    <property type="match status" value="1"/>
</dbReference>
<dbReference type="InterPro" id="IPR029058">
    <property type="entry name" value="AB_hydrolase_fold"/>
</dbReference>
<keyword evidence="12" id="KW-1185">Reference proteome</keyword>
<evidence type="ECO:0000256" key="5">
    <source>
        <dbReference type="ARBA" id="ARBA00022801"/>
    </source>
</evidence>
<dbReference type="InterPro" id="IPR051167">
    <property type="entry name" value="Prolyl_oligopep/macrocyclase"/>
</dbReference>
<dbReference type="Proteomes" id="UP000223913">
    <property type="component" value="Unassembled WGS sequence"/>
</dbReference>
<keyword evidence="5" id="KW-0378">Hydrolase</keyword>
<dbReference type="EC" id="3.4.21.26" evidence="3"/>
<dbReference type="PANTHER" id="PTHR42881:SF2">
    <property type="entry name" value="PROLYL ENDOPEPTIDASE"/>
    <property type="match status" value="1"/>
</dbReference>
<organism evidence="11 12">
    <name type="scientific">Flavilitoribacter nigricans (strain ATCC 23147 / DSM 23189 / NBRC 102662 / NCIMB 1420 / SS-2)</name>
    <name type="common">Lewinella nigricans</name>
    <dbReference type="NCBI Taxonomy" id="1122177"/>
    <lineage>
        <taxon>Bacteria</taxon>
        <taxon>Pseudomonadati</taxon>
        <taxon>Bacteroidota</taxon>
        <taxon>Saprospiria</taxon>
        <taxon>Saprospirales</taxon>
        <taxon>Lewinellaceae</taxon>
        <taxon>Flavilitoribacter</taxon>
    </lineage>
</organism>
<evidence type="ECO:0000259" key="10">
    <source>
        <dbReference type="Pfam" id="PF02897"/>
    </source>
</evidence>
<keyword evidence="4" id="KW-0645">Protease</keyword>
<dbReference type="InterPro" id="IPR002471">
    <property type="entry name" value="Pept_S9_AS"/>
</dbReference>
<feature type="domain" description="Peptidase S9A N-terminal" evidence="10">
    <location>
        <begin position="59"/>
        <end position="456"/>
    </location>
</feature>
<protein>
    <recommendedName>
        <fullName evidence="3">prolyl oligopeptidase</fullName>
        <ecNumber evidence="3">3.4.21.26</ecNumber>
    </recommendedName>
    <alternativeName>
        <fullName evidence="8">Proline-specific endopeptidase</fullName>
    </alternativeName>
</protein>
<comment type="similarity">
    <text evidence="2">Belongs to the peptidase S9A family.</text>
</comment>
<dbReference type="SUPFAM" id="SSF50993">
    <property type="entry name" value="Peptidase/esterase 'gauge' domain"/>
    <property type="match status" value="1"/>
</dbReference>
<dbReference type="InterPro" id="IPR023302">
    <property type="entry name" value="Pept_S9A_N"/>
</dbReference>
<reference evidence="11 12" key="1">
    <citation type="submission" date="2017-10" db="EMBL/GenBank/DDBJ databases">
        <title>The draft genome sequence of Lewinella nigricans NBRC 102662.</title>
        <authorList>
            <person name="Wang K."/>
        </authorList>
    </citation>
    <scope>NUCLEOTIDE SEQUENCE [LARGE SCALE GENOMIC DNA]</scope>
    <source>
        <strain evidence="11 12">NBRC 102662</strain>
    </source>
</reference>
<dbReference type="SUPFAM" id="SSF53474">
    <property type="entry name" value="alpha/beta-Hydrolases"/>
    <property type="match status" value="1"/>
</dbReference>
<dbReference type="Pfam" id="PF00326">
    <property type="entry name" value="Peptidase_S9"/>
    <property type="match status" value="1"/>
</dbReference>
<evidence type="ECO:0000259" key="9">
    <source>
        <dbReference type="Pfam" id="PF00326"/>
    </source>
</evidence>
<dbReference type="EMBL" id="PDUD01000022">
    <property type="protein sequence ID" value="PHN05175.1"/>
    <property type="molecule type" value="Genomic_DNA"/>
</dbReference>
<evidence type="ECO:0000313" key="11">
    <source>
        <dbReference type="EMBL" id="PHN05175.1"/>
    </source>
</evidence>
<evidence type="ECO:0000256" key="1">
    <source>
        <dbReference type="ARBA" id="ARBA00001070"/>
    </source>
</evidence>
<dbReference type="FunFam" id="3.40.50.1820:FF:000005">
    <property type="entry name" value="Prolyl endopeptidase"/>
    <property type="match status" value="1"/>
</dbReference>
<comment type="catalytic activity">
    <reaction evidence="1">
        <text>Hydrolysis of Pro-|-Xaa &gt;&gt; Ala-|-Xaa in oligopeptides.</text>
        <dbReference type="EC" id="3.4.21.26"/>
    </reaction>
</comment>
<dbReference type="GO" id="GO:0070012">
    <property type="term" value="F:oligopeptidase activity"/>
    <property type="evidence" value="ECO:0007669"/>
    <property type="project" value="TreeGrafter"/>
</dbReference>
<evidence type="ECO:0000256" key="8">
    <source>
        <dbReference type="ARBA" id="ARBA00081187"/>
    </source>
</evidence>
<proteinExistence type="inferred from homology"/>
<dbReference type="OrthoDB" id="9801421at2"/>
<dbReference type="PRINTS" id="PR00862">
    <property type="entry name" value="PROLIGOPTASE"/>
</dbReference>
<dbReference type="Gene3D" id="3.40.50.1820">
    <property type="entry name" value="alpha/beta hydrolase"/>
    <property type="match status" value="1"/>
</dbReference>
<evidence type="ECO:0000256" key="4">
    <source>
        <dbReference type="ARBA" id="ARBA00022670"/>
    </source>
</evidence>
<accession>A0A2D0N9L3</accession>
<dbReference type="Gene3D" id="2.130.10.120">
    <property type="entry name" value="Prolyl oligopeptidase, N-terminal domain"/>
    <property type="match status" value="1"/>
</dbReference>
<evidence type="ECO:0000256" key="6">
    <source>
        <dbReference type="ARBA" id="ARBA00022825"/>
    </source>
</evidence>
<feature type="domain" description="Peptidase S9 prolyl oligopeptidase catalytic" evidence="9">
    <location>
        <begin position="527"/>
        <end position="731"/>
    </location>
</feature>
<dbReference type="GO" id="GO:0004252">
    <property type="term" value="F:serine-type endopeptidase activity"/>
    <property type="evidence" value="ECO:0007669"/>
    <property type="project" value="UniProtKB-EC"/>
</dbReference>
<dbReference type="GO" id="GO:0006508">
    <property type="term" value="P:proteolysis"/>
    <property type="evidence" value="ECO:0007669"/>
    <property type="project" value="UniProtKB-KW"/>
</dbReference>
<dbReference type="PANTHER" id="PTHR42881">
    <property type="entry name" value="PROLYL ENDOPEPTIDASE"/>
    <property type="match status" value="1"/>
</dbReference>
<gene>
    <name evidence="11" type="ORF">CRP01_16785</name>
</gene>